<feature type="compositionally biased region" description="Polar residues" evidence="8">
    <location>
        <begin position="326"/>
        <end position="370"/>
    </location>
</feature>
<dbReference type="PANTHER" id="PTHR46465">
    <property type="entry name" value="LATERAL SIGNALING TARGET PROTEIN 2 HOMOLOG"/>
    <property type="match status" value="1"/>
</dbReference>
<evidence type="ECO:0000256" key="3">
    <source>
        <dbReference type="ARBA" id="ARBA00019870"/>
    </source>
</evidence>
<evidence type="ECO:0000256" key="2">
    <source>
        <dbReference type="ARBA" id="ARBA00008755"/>
    </source>
</evidence>
<dbReference type="InterPro" id="IPR017455">
    <property type="entry name" value="Znf_FYVE-rel"/>
</dbReference>
<dbReference type="GO" id="GO:0031901">
    <property type="term" value="C:early endosome membrane"/>
    <property type="evidence" value="ECO:0007669"/>
    <property type="project" value="TreeGrafter"/>
</dbReference>
<proteinExistence type="inferred from homology"/>
<keyword evidence="6" id="KW-0862">Zinc</keyword>
<reference evidence="10" key="1">
    <citation type="submission" date="2020-11" db="EMBL/GenBank/DDBJ databases">
        <authorList>
            <person name="Tran Van P."/>
        </authorList>
    </citation>
    <scope>NUCLEOTIDE SEQUENCE</scope>
</reference>
<name>A0A7R9QA88_9ACAR</name>
<comment type="function">
    <text evidence="1">Negative regulator of epidermal growth factor receptor (EGFR) signaling.</text>
</comment>
<dbReference type="PANTHER" id="PTHR46465:SF2">
    <property type="entry name" value="LATERAL SIGNALING TARGET PROTEIN 2 HOMOLOG"/>
    <property type="match status" value="1"/>
</dbReference>
<dbReference type="SMART" id="SM00064">
    <property type="entry name" value="FYVE"/>
    <property type="match status" value="1"/>
</dbReference>
<dbReference type="EMBL" id="OC914843">
    <property type="protein sequence ID" value="CAD7636716.1"/>
    <property type="molecule type" value="Genomic_DNA"/>
</dbReference>
<evidence type="ECO:0000256" key="1">
    <source>
        <dbReference type="ARBA" id="ARBA00003580"/>
    </source>
</evidence>
<evidence type="ECO:0000256" key="6">
    <source>
        <dbReference type="ARBA" id="ARBA00022833"/>
    </source>
</evidence>
<evidence type="ECO:0000259" key="9">
    <source>
        <dbReference type="PROSITE" id="PS50178"/>
    </source>
</evidence>
<feature type="region of interest" description="Disordered" evidence="8">
    <location>
        <begin position="316"/>
        <end position="370"/>
    </location>
</feature>
<sequence>MLSIRKWFVSRMLSQSSGVSRMCLANNTLLDFLYADEELNAIATQLDSFDGRKDPIRCTHLVNQLRSAQDKVITYIFKLMDEWHCVRTSRDYRIKFPDDLLTGEGAESLNGQIWFGAECLAAGSNIMNHESESALLRPMAKSLTTTLDQLRLDLRNCCNDLDERGNLSFEMVVKLEHFDQLFSSFEYEYVKSMLPIKSAEEIEKQQEVIVLFSETLREALKRGLISQDDIDDCQPKAMITIPRLAIITGLLMGNGSAICKKSRDQLSNLFKPFHNLLLKIRDLLLVLRRIEVEVLEKLLTNEESIASNSYDRVSLQNVSTHRKRSNSVPENRIQQMSANSESKAKSVSTLSLTASANTPPGNQSNNFEDNLSVTSVESTTTTTASVDSFEIALAIDAKNSQYIPSQTRLLLHKLFVTIAGIADQLQSNYASDLRNILRNVFELNRSPDEDDISVEEAVEAKEYLELADINAIDSGAHIMNTNEDLSDDLNGLISRSTTFTNENSLISQLSDDYSPQTESIGSEDLTQNTTYLREESQPVLLPPIWVPDELVSVCTQCCSQFTIIRRRHHCRNCGQIYCNNCSNNFMPLVRYGYIKPVRVCNRCHQQLEHVSPQTQT</sequence>
<organism evidence="10">
    <name type="scientific">Oppiella nova</name>
    <dbReference type="NCBI Taxonomy" id="334625"/>
    <lineage>
        <taxon>Eukaryota</taxon>
        <taxon>Metazoa</taxon>
        <taxon>Ecdysozoa</taxon>
        <taxon>Arthropoda</taxon>
        <taxon>Chelicerata</taxon>
        <taxon>Arachnida</taxon>
        <taxon>Acari</taxon>
        <taxon>Acariformes</taxon>
        <taxon>Sarcoptiformes</taxon>
        <taxon>Oribatida</taxon>
        <taxon>Brachypylina</taxon>
        <taxon>Oppioidea</taxon>
        <taxon>Oppiidae</taxon>
        <taxon>Oppiella</taxon>
    </lineage>
</organism>
<dbReference type="Gene3D" id="3.30.40.10">
    <property type="entry name" value="Zinc/RING finger domain, C3HC4 (zinc finger)"/>
    <property type="match status" value="1"/>
</dbReference>
<dbReference type="PROSITE" id="PS50178">
    <property type="entry name" value="ZF_FYVE"/>
    <property type="match status" value="1"/>
</dbReference>
<evidence type="ECO:0000256" key="8">
    <source>
        <dbReference type="SAM" id="MobiDB-lite"/>
    </source>
</evidence>
<dbReference type="EMBL" id="CAJPVJ010000018">
    <property type="protein sequence ID" value="CAG2158363.1"/>
    <property type="molecule type" value="Genomic_DNA"/>
</dbReference>
<dbReference type="InterPro" id="IPR043269">
    <property type="entry name" value="FYVE_LST2"/>
</dbReference>
<dbReference type="InterPro" id="IPR000306">
    <property type="entry name" value="Znf_FYVE"/>
</dbReference>
<dbReference type="AlphaFoldDB" id="A0A7R9QA88"/>
<keyword evidence="4" id="KW-0479">Metal-binding</keyword>
<dbReference type="Pfam" id="PF01363">
    <property type="entry name" value="FYVE"/>
    <property type="match status" value="1"/>
</dbReference>
<dbReference type="GO" id="GO:0008270">
    <property type="term" value="F:zinc ion binding"/>
    <property type="evidence" value="ECO:0007669"/>
    <property type="project" value="UniProtKB-KW"/>
</dbReference>
<accession>A0A7R9QA88</accession>
<dbReference type="CDD" id="cd15731">
    <property type="entry name" value="FYVE_LST2"/>
    <property type="match status" value="1"/>
</dbReference>
<dbReference type="OrthoDB" id="20035at2759"/>
<feature type="domain" description="FYVE-type" evidence="9">
    <location>
        <begin position="548"/>
        <end position="608"/>
    </location>
</feature>
<evidence type="ECO:0000256" key="5">
    <source>
        <dbReference type="ARBA" id="ARBA00022771"/>
    </source>
</evidence>
<dbReference type="InterPro" id="IPR051118">
    <property type="entry name" value="LST-2"/>
</dbReference>
<evidence type="ECO:0000313" key="11">
    <source>
        <dbReference type="Proteomes" id="UP000728032"/>
    </source>
</evidence>
<comment type="similarity">
    <text evidence="2">Belongs to the lst-2 family.</text>
</comment>
<keyword evidence="5 7" id="KW-0863">Zinc-finger</keyword>
<evidence type="ECO:0000256" key="7">
    <source>
        <dbReference type="PROSITE-ProRule" id="PRU00091"/>
    </source>
</evidence>
<evidence type="ECO:0000313" key="10">
    <source>
        <dbReference type="EMBL" id="CAD7636716.1"/>
    </source>
</evidence>
<gene>
    <name evidence="10" type="ORF">ONB1V03_LOCUS376</name>
</gene>
<keyword evidence="11" id="KW-1185">Reference proteome</keyword>
<dbReference type="InterPro" id="IPR013083">
    <property type="entry name" value="Znf_RING/FYVE/PHD"/>
</dbReference>
<dbReference type="Proteomes" id="UP000728032">
    <property type="component" value="Unassembled WGS sequence"/>
</dbReference>
<evidence type="ECO:0000256" key="4">
    <source>
        <dbReference type="ARBA" id="ARBA00022723"/>
    </source>
</evidence>
<dbReference type="InterPro" id="IPR011011">
    <property type="entry name" value="Znf_FYVE_PHD"/>
</dbReference>
<dbReference type="SUPFAM" id="SSF57903">
    <property type="entry name" value="FYVE/PHD zinc finger"/>
    <property type="match status" value="1"/>
</dbReference>
<protein>
    <recommendedName>
        <fullName evidence="3">Lateral signaling target protein 2 homolog</fullName>
    </recommendedName>
</protein>